<dbReference type="InterPro" id="IPR018527">
    <property type="entry name" value="Rubredoxin_Fe_BS"/>
</dbReference>
<proteinExistence type="predicted"/>
<evidence type="ECO:0000313" key="7">
    <source>
        <dbReference type="EMBL" id="KAK4065151.1"/>
    </source>
</evidence>
<dbReference type="GO" id="GO:0061665">
    <property type="term" value="F:SUMO ligase activity"/>
    <property type="evidence" value="ECO:0007669"/>
    <property type="project" value="TreeGrafter"/>
</dbReference>
<dbReference type="EMBL" id="JAWRVG010000043">
    <property type="protein sequence ID" value="KAK4065151.1"/>
    <property type="molecule type" value="Genomic_DNA"/>
</dbReference>
<gene>
    <name evidence="7" type="ORF">Triagg1_8590</name>
</gene>
<dbReference type="AlphaFoldDB" id="A0AAE1J088"/>
<evidence type="ECO:0000256" key="3">
    <source>
        <dbReference type="ARBA" id="ARBA00022833"/>
    </source>
</evidence>
<evidence type="ECO:0000256" key="1">
    <source>
        <dbReference type="ARBA" id="ARBA00022723"/>
    </source>
</evidence>
<feature type="domain" description="SP-RING-type" evidence="6">
    <location>
        <begin position="175"/>
        <end position="273"/>
    </location>
</feature>
<name>A0AAE1J088_9HYPO</name>
<evidence type="ECO:0000256" key="4">
    <source>
        <dbReference type="PROSITE-ProRule" id="PRU00452"/>
    </source>
</evidence>
<dbReference type="PANTHER" id="PTHR10782:SF4">
    <property type="entry name" value="TONALLI, ISOFORM E"/>
    <property type="match status" value="1"/>
</dbReference>
<organism evidence="7 8">
    <name type="scientific">Trichoderma aggressivum f. europaeum</name>
    <dbReference type="NCBI Taxonomy" id="173218"/>
    <lineage>
        <taxon>Eukaryota</taxon>
        <taxon>Fungi</taxon>
        <taxon>Dikarya</taxon>
        <taxon>Ascomycota</taxon>
        <taxon>Pezizomycotina</taxon>
        <taxon>Sordariomycetes</taxon>
        <taxon>Hypocreomycetidae</taxon>
        <taxon>Hypocreales</taxon>
        <taxon>Hypocreaceae</taxon>
        <taxon>Trichoderma</taxon>
    </lineage>
</organism>
<keyword evidence="8" id="KW-1185">Reference proteome</keyword>
<dbReference type="GeneID" id="87923358"/>
<evidence type="ECO:0000256" key="5">
    <source>
        <dbReference type="SAM" id="MobiDB-lite"/>
    </source>
</evidence>
<dbReference type="InterPro" id="IPR004181">
    <property type="entry name" value="Znf_MIZ"/>
</dbReference>
<dbReference type="GO" id="GO:0008270">
    <property type="term" value="F:zinc ion binding"/>
    <property type="evidence" value="ECO:0007669"/>
    <property type="project" value="UniProtKB-KW"/>
</dbReference>
<protein>
    <submittedName>
        <fullName evidence="7">Transcriptional regulator family: Zinc finger, MIZ-type</fullName>
    </submittedName>
</protein>
<evidence type="ECO:0000259" key="6">
    <source>
        <dbReference type="PROSITE" id="PS51044"/>
    </source>
</evidence>
<dbReference type="GO" id="GO:0016925">
    <property type="term" value="P:protein sumoylation"/>
    <property type="evidence" value="ECO:0007669"/>
    <property type="project" value="TreeGrafter"/>
</dbReference>
<sequence length="316" mass="36213">MGVTTLEFNISQEELDRLSLTTLSSESTDDEPIYDVPVSRHFNKSHRYRIRLCESRSREGQPAFDPATWSRTPTYWPPHFFASFNDEIIQVRRRQHFHHDLPIELTDSLVEGKNTIKVNLPYFSQNLKKDIAYFMAVELVTTLNHSSVRDLVISGPHTTVEATKYEISRRLQRLETDEIVIESDTWIFSVTDIISSKLVDIPVRGRECRHLECFDLQNWLDSRPTKWSQDEGEPSIVDCWACPLCGMDARPCSLMVDDFLVEIKNKILESGKSNVKKIEMRADGTWSPIEEPDDDGSSDRDGAQRKLSGHGAPLGQ</sequence>
<evidence type="ECO:0000256" key="2">
    <source>
        <dbReference type="ARBA" id="ARBA00022771"/>
    </source>
</evidence>
<dbReference type="Pfam" id="PF02891">
    <property type="entry name" value="zf-MIZ"/>
    <property type="match status" value="1"/>
</dbReference>
<comment type="caution">
    <text evidence="7">The sequence shown here is derived from an EMBL/GenBank/DDBJ whole genome shotgun (WGS) entry which is preliminary data.</text>
</comment>
<keyword evidence="2 4" id="KW-0863">Zinc-finger</keyword>
<keyword evidence="3" id="KW-0862">Zinc</keyword>
<accession>A0AAE1J088</accession>
<dbReference type="InterPro" id="IPR013083">
    <property type="entry name" value="Znf_RING/FYVE/PHD"/>
</dbReference>
<keyword evidence="1" id="KW-0479">Metal-binding</keyword>
<feature type="region of interest" description="Disordered" evidence="5">
    <location>
        <begin position="279"/>
        <end position="316"/>
    </location>
</feature>
<dbReference type="Proteomes" id="UP001273209">
    <property type="component" value="Unassembled WGS sequence"/>
</dbReference>
<dbReference type="PANTHER" id="PTHR10782">
    <property type="entry name" value="ZINC FINGER MIZ DOMAIN-CONTAINING PROTEIN"/>
    <property type="match status" value="1"/>
</dbReference>
<dbReference type="GO" id="GO:0000785">
    <property type="term" value="C:chromatin"/>
    <property type="evidence" value="ECO:0007669"/>
    <property type="project" value="TreeGrafter"/>
</dbReference>
<reference evidence="7" key="1">
    <citation type="submission" date="2023-11" db="EMBL/GenBank/DDBJ databases">
        <title>The genome sequences of three competitors of mushroom-forming fungi.</title>
        <authorList>
            <person name="Beijen E."/>
            <person name="Ohm R.A."/>
        </authorList>
    </citation>
    <scope>NUCLEOTIDE SEQUENCE</scope>
    <source>
        <strain evidence="7">CBS 100526</strain>
    </source>
</reference>
<dbReference type="PROSITE" id="PS51044">
    <property type="entry name" value="ZF_SP_RING"/>
    <property type="match status" value="1"/>
</dbReference>
<evidence type="ECO:0000313" key="8">
    <source>
        <dbReference type="Proteomes" id="UP001273209"/>
    </source>
</evidence>
<dbReference type="RefSeq" id="XP_062752400.1">
    <property type="nucleotide sequence ID" value="XM_062903453.1"/>
</dbReference>
<dbReference type="Gene3D" id="3.30.40.10">
    <property type="entry name" value="Zinc/RING finger domain, C3HC4 (zinc finger)"/>
    <property type="match status" value="1"/>
</dbReference>
<dbReference type="PROSITE" id="PS00202">
    <property type="entry name" value="RUBREDOXIN"/>
    <property type="match status" value="1"/>
</dbReference>